<dbReference type="InParanoid" id="A0A090D9L8"/>
<dbReference type="PANTHER" id="PTHR24305">
    <property type="entry name" value="CYTOCHROME P450"/>
    <property type="match status" value="1"/>
</dbReference>
<keyword evidence="3 5" id="KW-0479">Metal-binding</keyword>
<dbReference type="InterPro" id="IPR050121">
    <property type="entry name" value="Cytochrome_P450_monoxygenase"/>
</dbReference>
<comment type="similarity">
    <text evidence="1">Belongs to the cytochrome P450 family.</text>
</comment>
<dbReference type="GO" id="GO:0016705">
    <property type="term" value="F:oxidoreductase activity, acting on paired donors, with incorporation or reduction of molecular oxygen"/>
    <property type="evidence" value="ECO:0007669"/>
    <property type="project" value="InterPro"/>
</dbReference>
<dbReference type="GO" id="GO:0005506">
    <property type="term" value="F:iron ion binding"/>
    <property type="evidence" value="ECO:0007669"/>
    <property type="project" value="InterPro"/>
</dbReference>
<dbReference type="InterPro" id="IPR036396">
    <property type="entry name" value="Cyt_P450_sf"/>
</dbReference>
<dbReference type="eggNOG" id="KOG0157">
    <property type="taxonomic scope" value="Eukaryota"/>
</dbReference>
<dbReference type="PRINTS" id="PR00385">
    <property type="entry name" value="P450"/>
</dbReference>
<evidence type="ECO:0000256" key="4">
    <source>
        <dbReference type="ARBA" id="ARBA00023004"/>
    </source>
</evidence>
<evidence type="ECO:0000256" key="1">
    <source>
        <dbReference type="ARBA" id="ARBA00010617"/>
    </source>
</evidence>
<dbReference type="Proteomes" id="UP000001197">
    <property type="component" value="Chromosome 6"/>
</dbReference>
<comment type="cofactor">
    <cofactor evidence="5">
        <name>heme</name>
        <dbReference type="ChEBI" id="CHEBI:30413"/>
    </cofactor>
</comment>
<dbReference type="Pfam" id="PF00067">
    <property type="entry name" value="p450"/>
    <property type="match status" value="1"/>
</dbReference>
<evidence type="ECO:0000313" key="6">
    <source>
        <dbReference type="EMBL" id="CDP31023.1"/>
    </source>
</evidence>
<dbReference type="Gene3D" id="1.10.630.10">
    <property type="entry name" value="Cytochrome P450"/>
    <property type="match status" value="1"/>
</dbReference>
<sequence>MHLMYGSHPSTRDKGFIHVISLYLPLGPSPMTTPLSIFFGRPILLSLLANPLKKQTTTINHHIMSHITLSLLLSLTELTLSHLFLPPLPIPPSYLLPLFLAHYLPLKFYSLFLHPFYFSPLRTLPTPGGNLPLLGQTLTLLRATSPVQTYVDWANRYPRAPFIRFLGLFHSEMVLVASPEAHKEVLMTHCYEFKKPDIMFIGDFVGMGLLFAEGGEHKIARRRLNGVFGVGSVRRVMGGADEKGTVNELYVKATIDVTGATILGVDFLTSFRRVFQQPPLSALISFINLFLPIRRFLPIEANLGYLRASAQLRRMTLDIVKNRVKELAQPDYRNPVSNGADLLTMMLEGEMSLSKAGDKMTEDQITNELLTFIAAGHETSANALLWASYVLAVHPDIQTRLRREITSHFEAGKTPTYEQLESLVYLHNFCREILRRYCPALMTFREALKDLTICGTFIPRGTVLLLLPAVASRTAWVWGEDVDEFKPERWENLAGTEADSPYAFGAFMHGPRICIGKQFAMVEFKVLVVELVTRFEFGMTEELEGLGGREPRTTNPGMGYVPAGGMRVKFRKI</sequence>
<dbReference type="InterPro" id="IPR002401">
    <property type="entry name" value="Cyt_P450_E_grp-I"/>
</dbReference>
<evidence type="ECO:0000256" key="2">
    <source>
        <dbReference type="ARBA" id="ARBA00022617"/>
    </source>
</evidence>
<dbReference type="GO" id="GO:0020037">
    <property type="term" value="F:heme binding"/>
    <property type="evidence" value="ECO:0007669"/>
    <property type="project" value="InterPro"/>
</dbReference>
<evidence type="ECO:0000313" key="7">
    <source>
        <dbReference type="Proteomes" id="UP000001197"/>
    </source>
</evidence>
<dbReference type="InterPro" id="IPR001128">
    <property type="entry name" value="Cyt_P450"/>
</dbReference>
<reference evidence="7" key="2">
    <citation type="journal article" date="2014" name="Genetics">
        <title>Maintaining two mating types: Structure of the mating type locus and its role in heterokaryosis in Podospora anserina.</title>
        <authorList>
            <person name="Grognet P."/>
            <person name="Bidard F."/>
            <person name="Kuchly C."/>
            <person name="Tong L.C.H."/>
            <person name="Coppin E."/>
            <person name="Benkhali J.A."/>
            <person name="Couloux A."/>
            <person name="Wincker P."/>
            <person name="Debuchy R."/>
            <person name="Silar P."/>
        </authorList>
    </citation>
    <scope>GENOME REANNOTATION</scope>
    <source>
        <strain evidence="7">S / ATCC MYA-4624 / DSM 980 / FGSC 10383</strain>
    </source>
</reference>
<evidence type="ECO:0000256" key="3">
    <source>
        <dbReference type="ARBA" id="ARBA00022723"/>
    </source>
</evidence>
<dbReference type="GO" id="GO:0004497">
    <property type="term" value="F:monooxygenase activity"/>
    <property type="evidence" value="ECO:0007669"/>
    <property type="project" value="InterPro"/>
</dbReference>
<organism evidence="6 7">
    <name type="scientific">Podospora anserina (strain S / ATCC MYA-4624 / DSM 980 / FGSC 10383)</name>
    <name type="common">Pleurage anserina</name>
    <dbReference type="NCBI Taxonomy" id="515849"/>
    <lineage>
        <taxon>Eukaryota</taxon>
        <taxon>Fungi</taxon>
        <taxon>Dikarya</taxon>
        <taxon>Ascomycota</taxon>
        <taxon>Pezizomycotina</taxon>
        <taxon>Sordariomycetes</taxon>
        <taxon>Sordariomycetidae</taxon>
        <taxon>Sordariales</taxon>
        <taxon>Podosporaceae</taxon>
        <taxon>Podospora</taxon>
        <taxon>Podospora anserina</taxon>
    </lineage>
</organism>
<dbReference type="PRINTS" id="PR00463">
    <property type="entry name" value="EP450I"/>
</dbReference>
<evidence type="ECO:0000256" key="5">
    <source>
        <dbReference type="PIRSR" id="PIRSR602401-1"/>
    </source>
</evidence>
<dbReference type="SUPFAM" id="SSF48264">
    <property type="entry name" value="Cytochrome P450"/>
    <property type="match status" value="1"/>
</dbReference>
<dbReference type="STRING" id="515849.A0A090D9L8"/>
<dbReference type="AlphaFoldDB" id="A0A090D9L8"/>
<proteinExistence type="inferred from homology"/>
<reference evidence="6 7" key="1">
    <citation type="journal article" date="2008" name="Genome Biol.">
        <title>The genome sequence of the model ascomycete fungus Podospora anserina.</title>
        <authorList>
            <person name="Espagne E."/>
            <person name="Lespinet O."/>
            <person name="Malagnac F."/>
            <person name="Da Silva C."/>
            <person name="Jaillon O."/>
            <person name="Porcel B.M."/>
            <person name="Couloux A."/>
            <person name="Aury J.-M."/>
            <person name="Segurens B."/>
            <person name="Poulain J."/>
            <person name="Anthouard V."/>
            <person name="Grossetete S."/>
            <person name="Khalili H."/>
            <person name="Coppin E."/>
            <person name="Dequard-Chablat M."/>
            <person name="Picard M."/>
            <person name="Contamine V."/>
            <person name="Arnaise S."/>
            <person name="Bourdais A."/>
            <person name="Berteaux-Lecellier V."/>
            <person name="Gautheret D."/>
            <person name="de Vries R.P."/>
            <person name="Battaglia E."/>
            <person name="Coutinho P.M."/>
            <person name="Danchin E.G.J."/>
            <person name="Henrissat B."/>
            <person name="El Khoury R."/>
            <person name="Sainsard-Chanet A."/>
            <person name="Boivin A."/>
            <person name="Pinan-Lucarre B."/>
            <person name="Sellem C.H."/>
            <person name="Debuchy R."/>
            <person name="Wincker P."/>
            <person name="Weissenbach J."/>
            <person name="Silar P."/>
        </authorList>
    </citation>
    <scope>NUCLEOTIDE SEQUENCE [LARGE SCALE GENOMIC DNA]</scope>
    <source>
        <strain evidence="7">S / ATCC MYA-4624 / DSM 980 / FGSC 10383</strain>
    </source>
</reference>
<dbReference type="PANTHER" id="PTHR24305:SF166">
    <property type="entry name" value="CYTOCHROME P450 12A4, MITOCHONDRIAL-RELATED"/>
    <property type="match status" value="1"/>
</dbReference>
<feature type="binding site" description="axial binding residue" evidence="5">
    <location>
        <position position="514"/>
    </location>
    <ligand>
        <name>heme</name>
        <dbReference type="ChEBI" id="CHEBI:30413"/>
    </ligand>
    <ligandPart>
        <name>Fe</name>
        <dbReference type="ChEBI" id="CHEBI:18248"/>
    </ligandPart>
</feature>
<keyword evidence="4 5" id="KW-0408">Iron</keyword>
<name>A0A090D9L8_PODAN</name>
<accession>A0A090D9L8</accession>
<protein>
    <submittedName>
        <fullName evidence="6">Cytochrome P450 E-class, group I</fullName>
    </submittedName>
</protein>
<dbReference type="EMBL" id="FO904941">
    <property type="protein sequence ID" value="CDP31023.1"/>
    <property type="molecule type" value="Genomic_DNA"/>
</dbReference>
<keyword evidence="7" id="KW-1185">Reference proteome</keyword>
<keyword evidence="2 5" id="KW-0349">Heme</keyword>